<comment type="caution">
    <text evidence="2">The sequence shown here is derived from an EMBL/GenBank/DDBJ whole genome shotgun (WGS) entry which is preliminary data.</text>
</comment>
<gene>
    <name evidence="2" type="ORF">GMPD_11040</name>
</gene>
<dbReference type="InterPro" id="IPR011528">
    <property type="entry name" value="NERD"/>
</dbReference>
<dbReference type="Pfam" id="PF08378">
    <property type="entry name" value="NERD"/>
    <property type="match status" value="1"/>
</dbReference>
<dbReference type="PROSITE" id="PS50965">
    <property type="entry name" value="NERD"/>
    <property type="match status" value="1"/>
</dbReference>
<accession>A0A6V8MSS8</accession>
<evidence type="ECO:0000313" key="2">
    <source>
        <dbReference type="EMBL" id="GFO63185.1"/>
    </source>
</evidence>
<dbReference type="Proteomes" id="UP000568888">
    <property type="component" value="Unassembled WGS sequence"/>
</dbReference>
<sequence>MLDGCRVFHDFQAEKFNIDHIVVSENGVFAIETKGRAKPDRGKGQEDARVIYDGQTLQFPTWREPEPIDQAKRQAFWLSEWLTKAVGDQVYVKPALALPGWYVDRKKADLIIFNGKNPQFLTKLRTESLLSPQMIQRISHQLEHKCRDVAPQAYKKD</sequence>
<organism evidence="2 3">
    <name type="scientific">Geomonas paludis</name>
    <dbReference type="NCBI Taxonomy" id="2740185"/>
    <lineage>
        <taxon>Bacteria</taxon>
        <taxon>Pseudomonadati</taxon>
        <taxon>Thermodesulfobacteriota</taxon>
        <taxon>Desulfuromonadia</taxon>
        <taxon>Geobacterales</taxon>
        <taxon>Geobacteraceae</taxon>
        <taxon>Geomonas</taxon>
    </lineage>
</organism>
<dbReference type="EMBL" id="BLXY01000001">
    <property type="protein sequence ID" value="GFO63185.1"/>
    <property type="molecule type" value="Genomic_DNA"/>
</dbReference>
<reference evidence="3" key="1">
    <citation type="submission" date="2020-06" db="EMBL/GenBank/DDBJ databases">
        <title>Draft genomic sequecing of Geomonas sp. Red736.</title>
        <authorList>
            <person name="Itoh H."/>
            <person name="Xu Z.X."/>
            <person name="Ushijima N."/>
            <person name="Masuda Y."/>
            <person name="Shiratori Y."/>
            <person name="Senoo K."/>
        </authorList>
    </citation>
    <scope>NUCLEOTIDE SEQUENCE [LARGE SCALE GENOMIC DNA]</scope>
    <source>
        <strain evidence="3">Red736</strain>
    </source>
</reference>
<feature type="domain" description="NERD" evidence="1">
    <location>
        <begin position="1"/>
        <end position="101"/>
    </location>
</feature>
<evidence type="ECO:0000313" key="3">
    <source>
        <dbReference type="Proteomes" id="UP000568888"/>
    </source>
</evidence>
<protein>
    <recommendedName>
        <fullName evidence="1">NERD domain-containing protein</fullName>
    </recommendedName>
</protein>
<evidence type="ECO:0000259" key="1">
    <source>
        <dbReference type="PROSITE" id="PS50965"/>
    </source>
</evidence>
<proteinExistence type="predicted"/>
<name>A0A6V8MSS8_9BACT</name>
<dbReference type="AlphaFoldDB" id="A0A6V8MSS8"/>